<dbReference type="InterPro" id="IPR000276">
    <property type="entry name" value="GPCR_Rhodpsn"/>
</dbReference>
<dbReference type="PANTHER" id="PTHR24240">
    <property type="entry name" value="OPSIN"/>
    <property type="match status" value="1"/>
</dbReference>
<feature type="transmembrane region" description="Helical" evidence="12">
    <location>
        <begin position="180"/>
        <end position="199"/>
    </location>
</feature>
<keyword evidence="8" id="KW-0675">Receptor</keyword>
<evidence type="ECO:0000256" key="5">
    <source>
        <dbReference type="ARBA" id="ARBA00023040"/>
    </source>
</evidence>
<gene>
    <name evidence="15" type="primary">LOC106469198</name>
</gene>
<dbReference type="SUPFAM" id="SSF81321">
    <property type="entry name" value="Family A G protein-coupled receptor-like"/>
    <property type="match status" value="1"/>
</dbReference>
<evidence type="ECO:0000256" key="1">
    <source>
        <dbReference type="ARBA" id="ARBA00004141"/>
    </source>
</evidence>
<evidence type="ECO:0000313" key="14">
    <source>
        <dbReference type="Proteomes" id="UP000694941"/>
    </source>
</evidence>
<dbReference type="PRINTS" id="PR01244">
    <property type="entry name" value="PEROPSIN"/>
</dbReference>
<keyword evidence="10" id="KW-0807">Transducer</keyword>
<sequence length="248" mass="28476">MSGNLTVKFNDRQKNSEEIMSREALLGTAIYLTIVGVVATVGNCLVVSVFFKRRDLKKIGHSILLVNVALTDLGISVFGYPFTTVSGYMGKWVFGDFICRMYAFVCFTLSMISINTLVVLSIYRYITICKPHYSKYHFIFLLLYLSRHRWRNRGKGYWGHVPLLKKFSKYKLTRGNTKKVLVVIWVYALLWSLPPLVGWKGYSYEAFGTSCSLDWHNYGTLNMVYIFVADCEENSAALQNDLVSWTNK</sequence>
<keyword evidence="3 12" id="KW-0812">Transmembrane</keyword>
<evidence type="ECO:0000256" key="11">
    <source>
        <dbReference type="ARBA" id="ARBA00023305"/>
    </source>
</evidence>
<feature type="transmembrane region" description="Helical" evidence="12">
    <location>
        <begin position="29"/>
        <end position="51"/>
    </location>
</feature>
<feature type="transmembrane region" description="Helical" evidence="12">
    <location>
        <begin position="63"/>
        <end position="82"/>
    </location>
</feature>
<feature type="transmembrane region" description="Helical" evidence="12">
    <location>
        <begin position="102"/>
        <end position="126"/>
    </location>
</feature>
<evidence type="ECO:0000256" key="7">
    <source>
        <dbReference type="ARBA" id="ARBA00023157"/>
    </source>
</evidence>
<dbReference type="Proteomes" id="UP000694941">
    <property type="component" value="Unplaced"/>
</dbReference>
<dbReference type="GeneID" id="106469198"/>
<evidence type="ECO:0000256" key="4">
    <source>
        <dbReference type="ARBA" id="ARBA00022989"/>
    </source>
</evidence>
<keyword evidence="11" id="KW-0844">Vision</keyword>
<keyword evidence="6 12" id="KW-0472">Membrane</keyword>
<comment type="subcellular location">
    <subcellularLocation>
        <location evidence="1">Membrane</location>
        <topology evidence="1">Multi-pass membrane protein</topology>
    </subcellularLocation>
</comment>
<evidence type="ECO:0000256" key="12">
    <source>
        <dbReference type="SAM" id="Phobius"/>
    </source>
</evidence>
<dbReference type="PROSITE" id="PS50262">
    <property type="entry name" value="G_PROTEIN_RECEP_F1_2"/>
    <property type="match status" value="1"/>
</dbReference>
<dbReference type="Pfam" id="PF00001">
    <property type="entry name" value="7tm_1"/>
    <property type="match status" value="1"/>
</dbReference>
<proteinExistence type="inferred from homology"/>
<dbReference type="InterPro" id="IPR002962">
    <property type="entry name" value="Peropsin"/>
</dbReference>
<dbReference type="Gene3D" id="1.20.1070.10">
    <property type="entry name" value="Rhodopsin 7-helix transmembrane proteins"/>
    <property type="match status" value="1"/>
</dbReference>
<organism evidence="14 15">
    <name type="scientific">Limulus polyphemus</name>
    <name type="common">Atlantic horseshoe crab</name>
    <dbReference type="NCBI Taxonomy" id="6850"/>
    <lineage>
        <taxon>Eukaryota</taxon>
        <taxon>Metazoa</taxon>
        <taxon>Ecdysozoa</taxon>
        <taxon>Arthropoda</taxon>
        <taxon>Chelicerata</taxon>
        <taxon>Merostomata</taxon>
        <taxon>Xiphosura</taxon>
        <taxon>Limulidae</taxon>
        <taxon>Limulus</taxon>
    </lineage>
</organism>
<dbReference type="PRINTS" id="PR00237">
    <property type="entry name" value="GPCRRHODOPSN"/>
</dbReference>
<evidence type="ECO:0000256" key="3">
    <source>
        <dbReference type="ARBA" id="ARBA00022692"/>
    </source>
</evidence>
<evidence type="ECO:0000256" key="6">
    <source>
        <dbReference type="ARBA" id="ARBA00023136"/>
    </source>
</evidence>
<name>A0ABM1TEK0_LIMPO</name>
<accession>A0ABM1TEK0</accession>
<keyword evidence="14" id="KW-1185">Reference proteome</keyword>
<dbReference type="InterPro" id="IPR017452">
    <property type="entry name" value="GPCR_Rhodpsn_7TM"/>
</dbReference>
<protein>
    <submittedName>
        <fullName evidence="15">Rhodopsin, G0-coupled-like</fullName>
    </submittedName>
</protein>
<comment type="similarity">
    <text evidence="2">Belongs to the G-protein coupled receptor 1 family.</text>
</comment>
<evidence type="ECO:0000259" key="13">
    <source>
        <dbReference type="PROSITE" id="PS50262"/>
    </source>
</evidence>
<evidence type="ECO:0000256" key="8">
    <source>
        <dbReference type="ARBA" id="ARBA00023170"/>
    </source>
</evidence>
<evidence type="ECO:0000256" key="9">
    <source>
        <dbReference type="ARBA" id="ARBA00023180"/>
    </source>
</evidence>
<dbReference type="RefSeq" id="XP_022254306.1">
    <property type="nucleotide sequence ID" value="XM_022398598.1"/>
</dbReference>
<evidence type="ECO:0000256" key="10">
    <source>
        <dbReference type="ARBA" id="ARBA00023224"/>
    </source>
</evidence>
<feature type="domain" description="G-protein coupled receptors family 1 profile" evidence="13">
    <location>
        <begin position="42"/>
        <end position="248"/>
    </location>
</feature>
<keyword evidence="7" id="KW-1015">Disulfide bond</keyword>
<keyword evidence="5" id="KW-0297">G-protein coupled receptor</keyword>
<keyword evidence="4 12" id="KW-1133">Transmembrane helix</keyword>
<evidence type="ECO:0000256" key="2">
    <source>
        <dbReference type="ARBA" id="ARBA00010663"/>
    </source>
</evidence>
<evidence type="ECO:0000313" key="15">
    <source>
        <dbReference type="RefSeq" id="XP_022254306.1"/>
    </source>
</evidence>
<reference evidence="15" key="1">
    <citation type="submission" date="2025-08" db="UniProtKB">
        <authorList>
            <consortium name="RefSeq"/>
        </authorList>
    </citation>
    <scope>IDENTIFICATION</scope>
    <source>
        <tissue evidence="15">Muscle</tissue>
    </source>
</reference>
<keyword evidence="9" id="KW-0325">Glycoprotein</keyword>
<dbReference type="InterPro" id="IPR050125">
    <property type="entry name" value="GPCR_opsins"/>
</dbReference>
<keyword evidence="11" id="KW-0716">Sensory transduction</keyword>